<dbReference type="HOGENOM" id="CLU_022986_3_1_1"/>
<evidence type="ECO:0000259" key="5">
    <source>
        <dbReference type="PROSITE" id="PS51733"/>
    </source>
</evidence>
<dbReference type="GO" id="GO:0005739">
    <property type="term" value="C:mitochondrion"/>
    <property type="evidence" value="ECO:0007669"/>
    <property type="project" value="TreeGrafter"/>
</dbReference>
<evidence type="ECO:0000256" key="4">
    <source>
        <dbReference type="ARBA" id="ARBA00015925"/>
    </source>
</evidence>
<dbReference type="PANTHER" id="PTHR12561">
    <property type="entry name" value="LIPOATE-PROTEIN LIGASE"/>
    <property type="match status" value="1"/>
</dbReference>
<evidence type="ECO:0000313" key="7">
    <source>
        <dbReference type="Proteomes" id="UP000009131"/>
    </source>
</evidence>
<dbReference type="OrthoDB" id="201621at2759"/>
<dbReference type="EMBL" id="BABT02000117">
    <property type="protein sequence ID" value="GAA97200.1"/>
    <property type="molecule type" value="Genomic_DNA"/>
</dbReference>
<reference evidence="6 7" key="2">
    <citation type="journal article" date="2012" name="Open Biol.">
        <title>Characteristics of nucleosomes and linker DNA regions on the genome of the basidiomycete Mixia osmundae revealed by mono- and dinucleosome mapping.</title>
        <authorList>
            <person name="Nishida H."/>
            <person name="Kondo S."/>
            <person name="Matsumoto T."/>
            <person name="Suzuki Y."/>
            <person name="Yoshikawa H."/>
            <person name="Taylor T.D."/>
            <person name="Sugiyama J."/>
        </authorList>
    </citation>
    <scope>NUCLEOTIDE SEQUENCE [LARGE SCALE GENOMIC DNA]</scope>
    <source>
        <strain evidence="7">CBS 9802 / IAM 14324 / JCM 22182 / KY 12970</strain>
    </source>
</reference>
<comment type="similarity">
    <text evidence="3">Belongs to the LplA family.</text>
</comment>
<keyword evidence="7" id="KW-1185">Reference proteome</keyword>
<evidence type="ECO:0000313" key="6">
    <source>
        <dbReference type="EMBL" id="GAA97200.1"/>
    </source>
</evidence>
<dbReference type="CDD" id="cd16443">
    <property type="entry name" value="LplA"/>
    <property type="match status" value="1"/>
</dbReference>
<dbReference type="Proteomes" id="UP000009131">
    <property type="component" value="Unassembled WGS sequence"/>
</dbReference>
<dbReference type="FunCoup" id="G7E319">
    <property type="interactions" value="222"/>
</dbReference>
<comment type="pathway">
    <text evidence="2">Protein modification; protein lipoylation via exogenous pathway; protein N(6)-(lipoyl)lysine from lipoate: step 2/2.</text>
</comment>
<sequence>MQWHSCTSQTRSYATSTPARIFLSHSTNPYWNLAYEDWLFRKTPADQHILLLYRNAPCIVIGRNQNPWNEINLSRLRQLRIPLVRRRSGGGTVYHDLGNTNYCLFMPRASFDRRQGAELVSSALNALDVPTRVNERHDIVCESFKVSGSAFKLINARAYHHGTMLLRSDLTSLRGLLKAERPSLKTKGVGSVSSSVRNLSEWNAEIGHESFVRAVAERYAKAEDIELAITEITEQDMMAEEFVSDNRAELLSWAWVWGQTPEFTIDLSHQFDFGSLSIRITSKHALITAFDVEQSTLSSAILSQVEALGQAMIGNRYDSASDLTKESHATNDQIRSIVQWLSKVM</sequence>
<dbReference type="GO" id="GO:0017118">
    <property type="term" value="F:lipoyltransferase activity"/>
    <property type="evidence" value="ECO:0007669"/>
    <property type="project" value="TreeGrafter"/>
</dbReference>
<dbReference type="InParanoid" id="G7E319"/>
<proteinExistence type="inferred from homology"/>
<name>G7E319_MIXOS</name>
<dbReference type="PROSITE" id="PS51733">
    <property type="entry name" value="BPL_LPL_CATALYTIC"/>
    <property type="match status" value="1"/>
</dbReference>
<dbReference type="Gene3D" id="3.30.930.10">
    <property type="entry name" value="Bira Bifunctional Protein, Domain 2"/>
    <property type="match status" value="1"/>
</dbReference>
<dbReference type="GO" id="GO:0009249">
    <property type="term" value="P:protein lipoylation"/>
    <property type="evidence" value="ECO:0007669"/>
    <property type="project" value="InterPro"/>
</dbReference>
<dbReference type="Pfam" id="PF21948">
    <property type="entry name" value="LplA-B_cat"/>
    <property type="match status" value="1"/>
</dbReference>
<dbReference type="NCBIfam" id="TIGR00545">
    <property type="entry name" value="lipoyltrans"/>
    <property type="match status" value="1"/>
</dbReference>
<accession>G7E319</accession>
<dbReference type="InterPro" id="IPR045864">
    <property type="entry name" value="aa-tRNA-synth_II/BPL/LPL"/>
</dbReference>
<dbReference type="Gene3D" id="3.30.390.50">
    <property type="entry name" value="CO dehydrogenase flavoprotein, C-terminal domain"/>
    <property type="match status" value="1"/>
</dbReference>
<organism evidence="6 7">
    <name type="scientific">Mixia osmundae (strain CBS 9802 / IAM 14324 / JCM 22182 / KY 12970)</name>
    <dbReference type="NCBI Taxonomy" id="764103"/>
    <lineage>
        <taxon>Eukaryota</taxon>
        <taxon>Fungi</taxon>
        <taxon>Dikarya</taxon>
        <taxon>Basidiomycota</taxon>
        <taxon>Pucciniomycotina</taxon>
        <taxon>Mixiomycetes</taxon>
        <taxon>Mixiales</taxon>
        <taxon>Mixiaceae</taxon>
        <taxon>Mixia</taxon>
    </lineage>
</organism>
<dbReference type="PANTHER" id="PTHR12561:SF3">
    <property type="entry name" value="LIPOYLTRANSFERASE 1, MITOCHONDRIAL"/>
    <property type="match status" value="1"/>
</dbReference>
<comment type="caution">
    <text evidence="6">The sequence shown here is derived from an EMBL/GenBank/DDBJ whole genome shotgun (WGS) entry which is preliminary data.</text>
</comment>
<comment type="function">
    <text evidence="1">Catalyzes both the ATP-dependent activation of exogenously supplied lipoate to lipoyl-AMP and the transfer of the activated lipoyl onto the lipoyl domains of lipoate-dependent enzymes.</text>
</comment>
<dbReference type="SUPFAM" id="SSF55681">
    <property type="entry name" value="Class II aaRS and biotin synthetases"/>
    <property type="match status" value="1"/>
</dbReference>
<dbReference type="eggNOG" id="KOG3159">
    <property type="taxonomic scope" value="Eukaryota"/>
</dbReference>
<evidence type="ECO:0000256" key="3">
    <source>
        <dbReference type="ARBA" id="ARBA00008242"/>
    </source>
</evidence>
<evidence type="ECO:0000256" key="2">
    <source>
        <dbReference type="ARBA" id="ARBA00005085"/>
    </source>
</evidence>
<evidence type="ECO:0000256" key="1">
    <source>
        <dbReference type="ARBA" id="ARBA00003253"/>
    </source>
</evidence>
<dbReference type="STRING" id="764103.G7E319"/>
<dbReference type="InterPro" id="IPR004143">
    <property type="entry name" value="BPL_LPL_catalytic"/>
</dbReference>
<reference evidence="6 7" key="1">
    <citation type="journal article" date="2011" name="J. Gen. Appl. Microbiol.">
        <title>Draft genome sequencing of the enigmatic basidiomycete Mixia osmundae.</title>
        <authorList>
            <person name="Nishida H."/>
            <person name="Nagatsuka Y."/>
            <person name="Sugiyama J."/>
        </authorList>
    </citation>
    <scope>NUCLEOTIDE SEQUENCE [LARGE SCALE GENOMIC DNA]</scope>
    <source>
        <strain evidence="7">CBS 9802 / IAM 14324 / JCM 22182 / KY 12970</strain>
    </source>
</reference>
<dbReference type="InterPro" id="IPR004562">
    <property type="entry name" value="LipoylTrfase_LipoateP_Ligase"/>
</dbReference>
<dbReference type="UniPathway" id="UPA00537">
    <property type="reaction ID" value="UER00595"/>
</dbReference>
<protein>
    <recommendedName>
        <fullName evidence="4">Putative lipoate-protein ligase A</fullName>
    </recommendedName>
</protein>
<feature type="domain" description="BPL/LPL catalytic" evidence="5">
    <location>
        <begin position="44"/>
        <end position="227"/>
    </location>
</feature>
<gene>
    <name evidence="6" type="primary">Mo03876</name>
    <name evidence="6" type="ORF">E5Q_03876</name>
</gene>
<dbReference type="AlphaFoldDB" id="G7E319"/>